<name>A0ACC2EXX9_DIPCM</name>
<organism evidence="1 2">
    <name type="scientific">Diphasiastrum complanatum</name>
    <name type="common">Issler's clubmoss</name>
    <name type="synonym">Lycopodium complanatum</name>
    <dbReference type="NCBI Taxonomy" id="34168"/>
    <lineage>
        <taxon>Eukaryota</taxon>
        <taxon>Viridiplantae</taxon>
        <taxon>Streptophyta</taxon>
        <taxon>Embryophyta</taxon>
        <taxon>Tracheophyta</taxon>
        <taxon>Lycopodiopsida</taxon>
        <taxon>Lycopodiales</taxon>
        <taxon>Lycopodiaceae</taxon>
        <taxon>Lycopodioideae</taxon>
        <taxon>Diphasiastrum</taxon>
    </lineage>
</organism>
<reference evidence="2" key="1">
    <citation type="journal article" date="2024" name="Proc. Natl. Acad. Sci. U.S.A.">
        <title>Extraordinary preservation of gene collinearity over three hundred million years revealed in homosporous lycophytes.</title>
        <authorList>
            <person name="Li C."/>
            <person name="Wickell D."/>
            <person name="Kuo L.Y."/>
            <person name="Chen X."/>
            <person name="Nie B."/>
            <person name="Liao X."/>
            <person name="Peng D."/>
            <person name="Ji J."/>
            <person name="Jenkins J."/>
            <person name="Williams M."/>
            <person name="Shu S."/>
            <person name="Plott C."/>
            <person name="Barry K."/>
            <person name="Rajasekar S."/>
            <person name="Grimwood J."/>
            <person name="Han X."/>
            <person name="Sun S."/>
            <person name="Hou Z."/>
            <person name="He W."/>
            <person name="Dai G."/>
            <person name="Sun C."/>
            <person name="Schmutz J."/>
            <person name="Leebens-Mack J.H."/>
            <person name="Li F.W."/>
            <person name="Wang L."/>
        </authorList>
    </citation>
    <scope>NUCLEOTIDE SEQUENCE [LARGE SCALE GENOMIC DNA]</scope>
    <source>
        <strain evidence="2">cv. PW_Plant_1</strain>
    </source>
</reference>
<evidence type="ECO:0000313" key="1">
    <source>
        <dbReference type="EMBL" id="KAJ7571190.1"/>
    </source>
</evidence>
<evidence type="ECO:0000313" key="2">
    <source>
        <dbReference type="Proteomes" id="UP001162992"/>
    </source>
</evidence>
<sequence>MARRLDLQHDREGVMGVLERAAFCCRSFVGLFLLLTLISALYECAVEKYAFVPGVTISASDAKSSLDFKFFSRASLKDSLPVEQLNTAKVGKVHEENRPFFPRFSSFLGFSGKNRQNVSGVQRFPVLEGIEAASLERLDPAVSADTSSNNDPNLLDAGSELNNEMSEGQAHGAIHDDLNPEAVGNMVDRSSTDKKDRLTEEPHEAETKIEAAADTHHNHAFVETPLPALKLHYVGNSTKNYRESMLEKDEFLGFSSPRLLGRRRLDRRATPHMGLTILLMLLILTGVLAVILGVIAFQHAAVLGAISYSVVSTYMGKKIDVTKALKAVFKSGIKRLIWLAILYGTIRGLQCLIFLKTIFRGVLEMDQMESLILRLSLMPFSVLAPFRDKAAVNWEMASRIGTFLVLDYIFDGIANAVYIVACWVTIMEPENRGRSAIRRSWKLVKSMELQVITIKLLEAVLCGRSCRWVLQQFLGSFLSALLISAVQIYFTVVWLILYLSACYKQDGSSSFSHAVLEDFLDRHK</sequence>
<proteinExistence type="predicted"/>
<protein>
    <submittedName>
        <fullName evidence="1">Uncharacterized protein</fullName>
    </submittedName>
</protein>
<dbReference type="Proteomes" id="UP001162992">
    <property type="component" value="Chromosome 1"/>
</dbReference>
<accession>A0ACC2EXX9</accession>
<dbReference type="EMBL" id="CM055092">
    <property type="protein sequence ID" value="KAJ7571190.1"/>
    <property type="molecule type" value="Genomic_DNA"/>
</dbReference>
<keyword evidence="2" id="KW-1185">Reference proteome</keyword>
<gene>
    <name evidence="1" type="ORF">O6H91_01G154000</name>
</gene>
<comment type="caution">
    <text evidence="1">The sequence shown here is derived from an EMBL/GenBank/DDBJ whole genome shotgun (WGS) entry which is preliminary data.</text>
</comment>